<evidence type="ECO:0000256" key="1">
    <source>
        <dbReference type="ARBA" id="ARBA00022723"/>
    </source>
</evidence>
<dbReference type="PANTHER" id="PTHR42988:SF2">
    <property type="entry name" value="CYCLIC NUCLEOTIDE PHOSPHODIESTERASE CBUA0032-RELATED"/>
    <property type="match status" value="1"/>
</dbReference>
<evidence type="ECO:0000313" key="7">
    <source>
        <dbReference type="EMBL" id="OLP52320.1"/>
    </source>
</evidence>
<keyword evidence="2" id="KW-0378">Hydrolase</keyword>
<comment type="caution">
    <text evidence="7">The sequence shown here is derived from an EMBL/GenBank/DDBJ whole genome shotgun (WGS) entry which is preliminary data.</text>
</comment>
<dbReference type="EMBL" id="MKIN01000015">
    <property type="protein sequence ID" value="OLP52320.1"/>
    <property type="molecule type" value="Genomic_DNA"/>
</dbReference>
<evidence type="ECO:0000256" key="3">
    <source>
        <dbReference type="ARBA" id="ARBA00023004"/>
    </source>
</evidence>
<dbReference type="PANTHER" id="PTHR42988">
    <property type="entry name" value="PHOSPHOHYDROLASE"/>
    <property type="match status" value="1"/>
</dbReference>
<evidence type="ECO:0000313" key="9">
    <source>
        <dbReference type="Proteomes" id="UP000544107"/>
    </source>
</evidence>
<dbReference type="OrthoDB" id="651281at2"/>
<feature type="domain" description="Calcineurin-like phosphoesterase" evidence="5">
    <location>
        <begin position="2"/>
        <end position="196"/>
    </location>
</feature>
<reference evidence="6 9" key="2">
    <citation type="submission" date="2020-08" db="EMBL/GenBank/DDBJ databases">
        <title>Genomic Encyclopedia of Type Strains, Phase IV (KMG-IV): sequencing the most valuable type-strain genomes for metagenomic binning, comparative biology and taxonomic classification.</title>
        <authorList>
            <person name="Goeker M."/>
        </authorList>
    </citation>
    <scope>NUCLEOTIDE SEQUENCE [LARGE SCALE GENOMIC DNA]</scope>
    <source>
        <strain evidence="6 9">DSM 100021</strain>
    </source>
</reference>
<dbReference type="CDD" id="cd07402">
    <property type="entry name" value="MPP_GpdQ"/>
    <property type="match status" value="1"/>
</dbReference>
<keyword evidence="1" id="KW-0479">Metal-binding</keyword>
<dbReference type="Proteomes" id="UP000185598">
    <property type="component" value="Unassembled WGS sequence"/>
</dbReference>
<sequence>MLKIVHVSDPHIGPVGQLVVGLDPNERLRRVFQAINENHLDAALCVITGDLTDRGDEESYRAFADALSGLRIPYTLLLGNHDNRENFRRVFPDASVDATGFIQSVADFDNIRLVFLDSLHADHAGLGQLCNSRLEWLDGILEEAKEASRRSVVFIHHPPFSVGVRMFDQMLLENPEPFLNTISKNKPLHLAFGHLHLTTSGSWNGIPYSCNRGVAHRIALNLEGDVTEFIESEPTFDVMLISSDGVVVHHTAPTTDSAIIAREYPTEDGKGLQVMLRPATAHV</sequence>
<dbReference type="EMBL" id="JACIED010000010">
    <property type="protein sequence ID" value="MBB4010571.1"/>
    <property type="molecule type" value="Genomic_DNA"/>
</dbReference>
<keyword evidence="8" id="KW-1185">Reference proteome</keyword>
<evidence type="ECO:0000313" key="8">
    <source>
        <dbReference type="Proteomes" id="UP000185598"/>
    </source>
</evidence>
<protein>
    <submittedName>
        <fullName evidence="6">3',5'-cyclic AMP phosphodiesterase CpdA</fullName>
    </submittedName>
</protein>
<dbReference type="GO" id="GO:0046872">
    <property type="term" value="F:metal ion binding"/>
    <property type="evidence" value="ECO:0007669"/>
    <property type="project" value="UniProtKB-KW"/>
</dbReference>
<dbReference type="InterPro" id="IPR029052">
    <property type="entry name" value="Metallo-depent_PP-like"/>
</dbReference>
<name>A0A1Q9ABS0_9HYPH</name>
<reference evidence="7 8" key="1">
    <citation type="submission" date="2016-09" db="EMBL/GenBank/DDBJ databases">
        <title>Rhizobium oryziradicis sp. nov., isolated from the root of rice.</title>
        <authorList>
            <person name="Zhao J."/>
            <person name="Zhang X."/>
        </authorList>
    </citation>
    <scope>NUCLEOTIDE SEQUENCE [LARGE SCALE GENOMIC DNA]</scope>
    <source>
        <strain evidence="7 8">14971</strain>
    </source>
</reference>
<organism evidence="7 8">
    <name type="scientific">Allorhizobium taibaishanense</name>
    <dbReference type="NCBI Taxonomy" id="887144"/>
    <lineage>
        <taxon>Bacteria</taxon>
        <taxon>Pseudomonadati</taxon>
        <taxon>Pseudomonadota</taxon>
        <taxon>Alphaproteobacteria</taxon>
        <taxon>Hyphomicrobiales</taxon>
        <taxon>Rhizobiaceae</taxon>
        <taxon>Rhizobium/Agrobacterium group</taxon>
        <taxon>Allorhizobium</taxon>
    </lineage>
</organism>
<dbReference type="InterPro" id="IPR050884">
    <property type="entry name" value="CNP_phosphodiesterase-III"/>
</dbReference>
<evidence type="ECO:0000256" key="4">
    <source>
        <dbReference type="ARBA" id="ARBA00025742"/>
    </source>
</evidence>
<dbReference type="AlphaFoldDB" id="A0A1Q9ABS0"/>
<dbReference type="RefSeq" id="WP_075612634.1">
    <property type="nucleotide sequence ID" value="NZ_JACIED010000010.1"/>
</dbReference>
<evidence type="ECO:0000256" key="2">
    <source>
        <dbReference type="ARBA" id="ARBA00022801"/>
    </source>
</evidence>
<dbReference type="InterPro" id="IPR026575">
    <property type="entry name" value="GpdQ/CpdA-like"/>
</dbReference>
<dbReference type="SUPFAM" id="SSF56300">
    <property type="entry name" value="Metallo-dependent phosphatases"/>
    <property type="match status" value="1"/>
</dbReference>
<dbReference type="InterPro" id="IPR004843">
    <property type="entry name" value="Calcineurin-like_PHP"/>
</dbReference>
<dbReference type="Proteomes" id="UP000544107">
    <property type="component" value="Unassembled WGS sequence"/>
</dbReference>
<gene>
    <name evidence="7" type="ORF">BJF91_24360</name>
    <name evidence="6" type="ORF">GGQ71_004873</name>
</gene>
<evidence type="ECO:0000313" key="6">
    <source>
        <dbReference type="EMBL" id="MBB4010571.1"/>
    </source>
</evidence>
<keyword evidence="3" id="KW-0408">Iron</keyword>
<dbReference type="Gene3D" id="3.60.21.10">
    <property type="match status" value="1"/>
</dbReference>
<dbReference type="Pfam" id="PF00149">
    <property type="entry name" value="Metallophos"/>
    <property type="match status" value="1"/>
</dbReference>
<accession>A0A1Q9ABS0</accession>
<dbReference type="STRING" id="887144.BJF91_24360"/>
<dbReference type="GO" id="GO:0004112">
    <property type="term" value="F:cyclic-nucleotide phosphodiesterase activity"/>
    <property type="evidence" value="ECO:0007669"/>
    <property type="project" value="InterPro"/>
</dbReference>
<comment type="similarity">
    <text evidence="4">Belongs to the cyclic nucleotide phosphodiesterase class-III family.</text>
</comment>
<proteinExistence type="inferred from homology"/>
<evidence type="ECO:0000259" key="5">
    <source>
        <dbReference type="Pfam" id="PF00149"/>
    </source>
</evidence>